<dbReference type="KEGG" id="hnv:DDQ68_07630"/>
<reference evidence="4" key="1">
    <citation type="submission" date="2018-04" db="EMBL/GenBank/DDBJ databases">
        <title>Complete genome of Antarctic heterotrophic bacterium Hymenobacter nivis.</title>
        <authorList>
            <person name="Terashima M."/>
        </authorList>
    </citation>
    <scope>NUCLEOTIDE SEQUENCE [LARGE SCALE GENOMIC DNA]</scope>
    <source>
        <strain evidence="4">NBRC 111535</strain>
    </source>
</reference>
<evidence type="ECO:0000256" key="1">
    <source>
        <dbReference type="SAM" id="SignalP"/>
    </source>
</evidence>
<gene>
    <name evidence="3" type="ORF">DDQ68_07630</name>
</gene>
<proteinExistence type="predicted"/>
<evidence type="ECO:0000259" key="2">
    <source>
        <dbReference type="PROSITE" id="PS50093"/>
    </source>
</evidence>
<dbReference type="AlphaFoldDB" id="A0A2Z3GLR1"/>
<feature type="signal peptide" evidence="1">
    <location>
        <begin position="1"/>
        <end position="21"/>
    </location>
</feature>
<dbReference type="SMART" id="SM00089">
    <property type="entry name" value="PKD"/>
    <property type="match status" value="1"/>
</dbReference>
<feature type="chain" id="PRO_5016354364" description="PKD domain-containing protein" evidence="1">
    <location>
        <begin position="22"/>
        <end position="267"/>
    </location>
</feature>
<feature type="domain" description="PKD" evidence="2">
    <location>
        <begin position="34"/>
        <end position="112"/>
    </location>
</feature>
<dbReference type="Gene3D" id="2.60.40.10">
    <property type="entry name" value="Immunoglobulins"/>
    <property type="match status" value="1"/>
</dbReference>
<organism evidence="3 4">
    <name type="scientific">Hymenobacter nivis</name>
    <dbReference type="NCBI Taxonomy" id="1850093"/>
    <lineage>
        <taxon>Bacteria</taxon>
        <taxon>Pseudomonadati</taxon>
        <taxon>Bacteroidota</taxon>
        <taxon>Cytophagia</taxon>
        <taxon>Cytophagales</taxon>
        <taxon>Hymenobacteraceae</taxon>
        <taxon>Hymenobacter</taxon>
    </lineage>
</organism>
<keyword evidence="1" id="KW-0732">Signal</keyword>
<name>A0A2Z3GLR1_9BACT</name>
<dbReference type="CDD" id="cd00146">
    <property type="entry name" value="PKD"/>
    <property type="match status" value="1"/>
</dbReference>
<dbReference type="InterPro" id="IPR000601">
    <property type="entry name" value="PKD_dom"/>
</dbReference>
<dbReference type="OrthoDB" id="753168at2"/>
<protein>
    <recommendedName>
        <fullName evidence="2">PKD domain-containing protein</fullName>
    </recommendedName>
</protein>
<dbReference type="InterPro" id="IPR035986">
    <property type="entry name" value="PKD_dom_sf"/>
</dbReference>
<dbReference type="InterPro" id="IPR022409">
    <property type="entry name" value="PKD/Chitinase_dom"/>
</dbReference>
<dbReference type="InterPro" id="IPR013783">
    <property type="entry name" value="Ig-like_fold"/>
</dbReference>
<dbReference type="PROSITE" id="PS51257">
    <property type="entry name" value="PROKAR_LIPOPROTEIN"/>
    <property type="match status" value="1"/>
</dbReference>
<dbReference type="SUPFAM" id="SSF49299">
    <property type="entry name" value="PKD domain"/>
    <property type="match status" value="1"/>
</dbReference>
<dbReference type="Proteomes" id="UP000245999">
    <property type="component" value="Chromosome"/>
</dbReference>
<dbReference type="EMBL" id="CP029145">
    <property type="protein sequence ID" value="AWM32667.1"/>
    <property type="molecule type" value="Genomic_DNA"/>
</dbReference>
<evidence type="ECO:0000313" key="4">
    <source>
        <dbReference type="Proteomes" id="UP000245999"/>
    </source>
</evidence>
<sequence length="267" mass="28199">MKYIWNKAAWALLAGPLLLTACDKNDKGQLNGPVPTATFTTSAPKSVGLTTSVTFTSTATDAAFYEWSFGDGTRGTGQTVTHIYKTGGTLKTVLLTSGKGGTGISDTVKVVLPPITDAVKQFLTGGSSKTWKLDNSVDSTIVVGPSDKDPYSYYHDGKAGSLPACQADDEFTFSTANMYTYDAKAQTFVAGGVGCSDPRSGTSDYTFGPAVGSGYAMLEFKKAGTFIGVTDAPDLIYRIVNIDAQHMRLRAGKASGNLVFEMRLVAK</sequence>
<dbReference type="Pfam" id="PF18911">
    <property type="entry name" value="PKD_4"/>
    <property type="match status" value="1"/>
</dbReference>
<evidence type="ECO:0000313" key="3">
    <source>
        <dbReference type="EMBL" id="AWM32667.1"/>
    </source>
</evidence>
<accession>A0A2Z3GLR1</accession>
<dbReference type="RefSeq" id="WP_109655767.1">
    <property type="nucleotide sequence ID" value="NZ_CP029145.1"/>
</dbReference>
<dbReference type="PROSITE" id="PS50093">
    <property type="entry name" value="PKD"/>
    <property type="match status" value="1"/>
</dbReference>
<keyword evidence="4" id="KW-1185">Reference proteome</keyword>